<organism evidence="1 2">
    <name type="scientific">Stephania yunnanensis</name>
    <dbReference type="NCBI Taxonomy" id="152371"/>
    <lineage>
        <taxon>Eukaryota</taxon>
        <taxon>Viridiplantae</taxon>
        <taxon>Streptophyta</taxon>
        <taxon>Embryophyta</taxon>
        <taxon>Tracheophyta</taxon>
        <taxon>Spermatophyta</taxon>
        <taxon>Magnoliopsida</taxon>
        <taxon>Ranunculales</taxon>
        <taxon>Menispermaceae</taxon>
        <taxon>Menispermoideae</taxon>
        <taxon>Cissampelideae</taxon>
        <taxon>Stephania</taxon>
    </lineage>
</organism>
<gene>
    <name evidence="1" type="ORF">Syun_023712</name>
</gene>
<accession>A0AAP0I3H1</accession>
<dbReference type="EMBL" id="JBBNAF010000010">
    <property type="protein sequence ID" value="KAK9107701.1"/>
    <property type="molecule type" value="Genomic_DNA"/>
</dbReference>
<dbReference type="AlphaFoldDB" id="A0AAP0I3H1"/>
<keyword evidence="2" id="KW-1185">Reference proteome</keyword>
<dbReference type="Proteomes" id="UP001420932">
    <property type="component" value="Unassembled WGS sequence"/>
</dbReference>
<sequence>MRKWRRWSDAVMHQDGEDKGVQDESKFIIPAHLSVTEVASLTAIVASLPESSAPAVTESYCPLAGAPSRHWPSLLGWSSAPATHSSRTIACFASSPKALLLAAVSVAYPRGLDRELSLGMNEIGGYSAGRPHQQLIRVAPSPASRPRRRHCSSPPSLSPILAVLTVSSPWG</sequence>
<evidence type="ECO:0000313" key="1">
    <source>
        <dbReference type="EMBL" id="KAK9107701.1"/>
    </source>
</evidence>
<proteinExistence type="predicted"/>
<protein>
    <submittedName>
        <fullName evidence="1">Uncharacterized protein</fullName>
    </submittedName>
</protein>
<comment type="caution">
    <text evidence="1">The sequence shown here is derived from an EMBL/GenBank/DDBJ whole genome shotgun (WGS) entry which is preliminary data.</text>
</comment>
<evidence type="ECO:0000313" key="2">
    <source>
        <dbReference type="Proteomes" id="UP001420932"/>
    </source>
</evidence>
<name>A0AAP0I3H1_9MAGN</name>
<reference evidence="1 2" key="1">
    <citation type="submission" date="2024-01" db="EMBL/GenBank/DDBJ databases">
        <title>Genome assemblies of Stephania.</title>
        <authorList>
            <person name="Yang L."/>
        </authorList>
    </citation>
    <scope>NUCLEOTIDE SEQUENCE [LARGE SCALE GENOMIC DNA]</scope>
    <source>
        <strain evidence="1">YNDBR</strain>
        <tissue evidence="1">Leaf</tissue>
    </source>
</reference>